<name>A0A8S1NZ31_9CILI</name>
<accession>A0A8S1NZ31</accession>
<comment type="caution">
    <text evidence="1">The sequence shown here is derived from an EMBL/GenBank/DDBJ whole genome shotgun (WGS) entry which is preliminary data.</text>
</comment>
<reference evidence="1" key="1">
    <citation type="submission" date="2021-01" db="EMBL/GenBank/DDBJ databases">
        <authorList>
            <consortium name="Genoscope - CEA"/>
            <person name="William W."/>
        </authorList>
    </citation>
    <scope>NUCLEOTIDE SEQUENCE</scope>
</reference>
<protein>
    <submittedName>
        <fullName evidence="1">Uncharacterized protein</fullName>
    </submittedName>
</protein>
<gene>
    <name evidence="1" type="ORF">PSON_ATCC_30995.1.T0670253</name>
</gene>
<proteinExistence type="predicted"/>
<keyword evidence="2" id="KW-1185">Reference proteome</keyword>
<dbReference type="Proteomes" id="UP000692954">
    <property type="component" value="Unassembled WGS sequence"/>
</dbReference>
<dbReference type="EMBL" id="CAJJDN010000067">
    <property type="protein sequence ID" value="CAD8097130.1"/>
    <property type="molecule type" value="Genomic_DNA"/>
</dbReference>
<dbReference type="OrthoDB" id="320641at2759"/>
<evidence type="ECO:0000313" key="1">
    <source>
        <dbReference type="EMBL" id="CAD8097130.1"/>
    </source>
</evidence>
<evidence type="ECO:0000313" key="2">
    <source>
        <dbReference type="Proteomes" id="UP000692954"/>
    </source>
</evidence>
<dbReference type="PANTHER" id="PTHR33706:SF1">
    <property type="entry name" value="TPR REPEAT PROTEIN"/>
    <property type="match status" value="1"/>
</dbReference>
<organism evidence="1 2">
    <name type="scientific">Paramecium sonneborni</name>
    <dbReference type="NCBI Taxonomy" id="65129"/>
    <lineage>
        <taxon>Eukaryota</taxon>
        <taxon>Sar</taxon>
        <taxon>Alveolata</taxon>
        <taxon>Ciliophora</taxon>
        <taxon>Intramacronucleata</taxon>
        <taxon>Oligohymenophorea</taxon>
        <taxon>Peniculida</taxon>
        <taxon>Parameciidae</taxon>
        <taxon>Paramecium</taxon>
    </lineage>
</organism>
<dbReference type="AlphaFoldDB" id="A0A8S1NZ31"/>
<dbReference type="PANTHER" id="PTHR33706">
    <property type="entry name" value="MORN VARIANT REPEAT PROTEIN"/>
    <property type="match status" value="1"/>
</dbReference>
<sequence length="733" mass="85546">MINGKKNSPLLFQFDFRQLATLLTRVFLSSYSANKINIKNDKQELNFLHIPAQQFLNIISLKFIIQMGIICSNQQIAQKENEEDIRESILSNTKKPEKQEILITNNIYFSSAQEHELLFFNTYKQRWQKSKCQIEITNENEIIYIQDGQITKLIKNFFISHIDIFNNLEQLKNLDWIGKYGENHKKVAKWDAKWNKQILQEVGGYYSESGLKIGQWKDLMKNYCSQVIVIQEGEYFDDQKIGRWKYIYKNKMIGGGFYNKYGCKNGKWIDLNDEFWDESQIIYIGEYNNQGIKIGPWDIYYCLTNNEQYQQIGGGLYHSSQEIKIGKWVELWEGFRDRAVITFNGQYNLIGLKIGKWDILFYRLQKQKWGEKIGGGTYDSILGNKIGSWVELWKGFINEATVLYKGDYDRSGIKVGRWDIMYAKYDYQQSTQIGGGSYDSTFGFKIGNWVELWEGFSDKASIIYQGEYNLNGMKVGRWDIILMLDRSWDMIFGFDEKGRYKQIGGGSYDSTSGFKIGIWVELWEGFTDKASIIYQGEYNLNGMKVGRWDIKRLNRKKIGGGSYDSTLGVKIGSWVEFSEGFGDGVSIIYKGDYNMNGTKIGQWSIWFDKYKEEQYKYIGGGSYDSFGIKFGVWVELIEGFESEKQLIQNGEYNMKGMKVGRWDISWLKGQLIGGGNYDNLSGYKIGKWIEVGEVWYMTQNGEYNMNGRKVGIWEEMNIRNILHQKVKQIKYDN</sequence>